<evidence type="ECO:0000256" key="1">
    <source>
        <dbReference type="SAM" id="MobiDB-lite"/>
    </source>
</evidence>
<dbReference type="AlphaFoldDB" id="A0A8J4RJW8"/>
<protein>
    <submittedName>
        <fullName evidence="3">Uncharacterized protein</fullName>
    </submittedName>
</protein>
<keyword evidence="2" id="KW-0732">Signal</keyword>
<evidence type="ECO:0000313" key="4">
    <source>
        <dbReference type="Proteomes" id="UP000737018"/>
    </source>
</evidence>
<keyword evidence="4" id="KW-1185">Reference proteome</keyword>
<feature type="chain" id="PRO_5035147789" evidence="2">
    <location>
        <begin position="22"/>
        <end position="73"/>
    </location>
</feature>
<sequence length="73" mass="8039">MSSSDLAPPLLSLSLFLSSSAKTNETKLPNIEEEEEQNTKRQKKSEEQPQNSSASFHHAHFNLDLGLVFPLGG</sequence>
<evidence type="ECO:0000256" key="2">
    <source>
        <dbReference type="SAM" id="SignalP"/>
    </source>
</evidence>
<name>A0A8J4RJW8_9ROSI</name>
<accession>A0A8J4RJW8</accession>
<gene>
    <name evidence="3" type="ORF">CMV_009913</name>
</gene>
<reference evidence="3" key="1">
    <citation type="submission" date="2020-03" db="EMBL/GenBank/DDBJ databases">
        <title>Castanea mollissima Vanexum genome sequencing.</title>
        <authorList>
            <person name="Staton M."/>
        </authorList>
    </citation>
    <scope>NUCLEOTIDE SEQUENCE</scope>
    <source>
        <tissue evidence="3">Leaf</tissue>
    </source>
</reference>
<evidence type="ECO:0000313" key="3">
    <source>
        <dbReference type="EMBL" id="KAF3965941.1"/>
    </source>
</evidence>
<proteinExistence type="predicted"/>
<dbReference type="EMBL" id="JRKL02001117">
    <property type="protein sequence ID" value="KAF3965941.1"/>
    <property type="molecule type" value="Genomic_DNA"/>
</dbReference>
<feature type="region of interest" description="Disordered" evidence="1">
    <location>
        <begin position="22"/>
        <end position="58"/>
    </location>
</feature>
<comment type="caution">
    <text evidence="3">The sequence shown here is derived from an EMBL/GenBank/DDBJ whole genome shotgun (WGS) entry which is preliminary data.</text>
</comment>
<organism evidence="3 4">
    <name type="scientific">Castanea mollissima</name>
    <name type="common">Chinese chestnut</name>
    <dbReference type="NCBI Taxonomy" id="60419"/>
    <lineage>
        <taxon>Eukaryota</taxon>
        <taxon>Viridiplantae</taxon>
        <taxon>Streptophyta</taxon>
        <taxon>Embryophyta</taxon>
        <taxon>Tracheophyta</taxon>
        <taxon>Spermatophyta</taxon>
        <taxon>Magnoliopsida</taxon>
        <taxon>eudicotyledons</taxon>
        <taxon>Gunneridae</taxon>
        <taxon>Pentapetalae</taxon>
        <taxon>rosids</taxon>
        <taxon>fabids</taxon>
        <taxon>Fagales</taxon>
        <taxon>Fagaceae</taxon>
        <taxon>Castanea</taxon>
    </lineage>
</organism>
<dbReference type="Proteomes" id="UP000737018">
    <property type="component" value="Unassembled WGS sequence"/>
</dbReference>
<feature type="signal peptide" evidence="2">
    <location>
        <begin position="1"/>
        <end position="21"/>
    </location>
</feature>